<keyword evidence="2" id="KW-1185">Reference proteome</keyword>
<gene>
    <name evidence="1" type="ORF">PR003_g25509</name>
</gene>
<dbReference type="AlphaFoldDB" id="A0A6A4CNL0"/>
<dbReference type="Proteomes" id="UP000434957">
    <property type="component" value="Unassembled WGS sequence"/>
</dbReference>
<proteinExistence type="predicted"/>
<protein>
    <submittedName>
        <fullName evidence="1">Uncharacterized protein</fullName>
    </submittedName>
</protein>
<sequence>MLTANLGGPRYNWNFVTELQRNLNGRRLTWPRGRVL</sequence>
<name>A0A6A4CNL0_9STRA</name>
<comment type="caution">
    <text evidence="1">The sequence shown here is derived from an EMBL/GenBank/DDBJ whole genome shotgun (WGS) entry which is preliminary data.</text>
</comment>
<evidence type="ECO:0000313" key="1">
    <source>
        <dbReference type="EMBL" id="KAE9289620.1"/>
    </source>
</evidence>
<accession>A0A6A4CNL0</accession>
<dbReference type="Gene3D" id="3.30.560.10">
    <property type="entry name" value="Glucose Oxidase, domain 3"/>
    <property type="match status" value="1"/>
</dbReference>
<dbReference type="EMBL" id="QXFT01003075">
    <property type="protein sequence ID" value="KAE9289620.1"/>
    <property type="molecule type" value="Genomic_DNA"/>
</dbReference>
<reference evidence="1 2" key="1">
    <citation type="submission" date="2018-08" db="EMBL/GenBank/DDBJ databases">
        <title>Genomic investigation of the strawberry pathogen Phytophthora fragariae indicates pathogenicity is determined by transcriptional variation in three key races.</title>
        <authorList>
            <person name="Adams T.M."/>
            <person name="Armitage A.D."/>
            <person name="Sobczyk M.K."/>
            <person name="Bates H.J."/>
            <person name="Dunwell J.M."/>
            <person name="Nellist C.F."/>
            <person name="Harrison R.J."/>
        </authorList>
    </citation>
    <scope>NUCLEOTIDE SEQUENCE [LARGE SCALE GENOMIC DNA]</scope>
    <source>
        <strain evidence="1 2">SCRP333</strain>
    </source>
</reference>
<organism evidence="1 2">
    <name type="scientific">Phytophthora rubi</name>
    <dbReference type="NCBI Taxonomy" id="129364"/>
    <lineage>
        <taxon>Eukaryota</taxon>
        <taxon>Sar</taxon>
        <taxon>Stramenopiles</taxon>
        <taxon>Oomycota</taxon>
        <taxon>Peronosporomycetes</taxon>
        <taxon>Peronosporales</taxon>
        <taxon>Peronosporaceae</taxon>
        <taxon>Phytophthora</taxon>
    </lineage>
</organism>
<evidence type="ECO:0000313" key="2">
    <source>
        <dbReference type="Proteomes" id="UP000434957"/>
    </source>
</evidence>